<evidence type="ECO:0000313" key="2">
    <source>
        <dbReference type="EMBL" id="KOS06868.1"/>
    </source>
</evidence>
<feature type="transmembrane region" description="Helical" evidence="1">
    <location>
        <begin position="193"/>
        <end position="212"/>
    </location>
</feature>
<name>A0A0M8MJJ9_9FLAO</name>
<dbReference type="EMBL" id="LIYD01000005">
    <property type="protein sequence ID" value="KOS06868.1"/>
    <property type="molecule type" value="Genomic_DNA"/>
</dbReference>
<proteinExistence type="predicted"/>
<keyword evidence="1" id="KW-0812">Transmembrane</keyword>
<gene>
    <name evidence="2" type="ORF">AM493_13140</name>
</gene>
<keyword evidence="1" id="KW-0472">Membrane</keyword>
<accession>A0A0M8MJJ9</accession>
<protein>
    <submittedName>
        <fullName evidence="2">Uncharacterized protein</fullName>
    </submittedName>
</protein>
<dbReference type="Proteomes" id="UP000037755">
    <property type="component" value="Unassembled WGS sequence"/>
</dbReference>
<dbReference type="RefSeq" id="WP_054408490.1">
    <property type="nucleotide sequence ID" value="NZ_FOYA01000015.1"/>
</dbReference>
<keyword evidence="3" id="KW-1185">Reference proteome</keyword>
<dbReference type="STRING" id="1202724.AM493_13140"/>
<comment type="caution">
    <text evidence="2">The sequence shown here is derived from an EMBL/GenBank/DDBJ whole genome shotgun (WGS) entry which is preliminary data.</text>
</comment>
<feature type="transmembrane region" description="Helical" evidence="1">
    <location>
        <begin position="168"/>
        <end position="187"/>
    </location>
</feature>
<organism evidence="2 3">
    <name type="scientific">Flavobacterium akiainvivens</name>
    <dbReference type="NCBI Taxonomy" id="1202724"/>
    <lineage>
        <taxon>Bacteria</taxon>
        <taxon>Pseudomonadati</taxon>
        <taxon>Bacteroidota</taxon>
        <taxon>Flavobacteriia</taxon>
        <taxon>Flavobacteriales</taxon>
        <taxon>Flavobacteriaceae</taxon>
        <taxon>Flavobacterium</taxon>
    </lineage>
</organism>
<feature type="transmembrane region" description="Helical" evidence="1">
    <location>
        <begin position="12"/>
        <end position="33"/>
    </location>
</feature>
<keyword evidence="1" id="KW-1133">Transmembrane helix</keyword>
<dbReference type="AlphaFoldDB" id="A0A0M8MJJ9"/>
<dbReference type="PATRIC" id="fig|1202724.3.peg.2724"/>
<evidence type="ECO:0000313" key="3">
    <source>
        <dbReference type="Proteomes" id="UP000037755"/>
    </source>
</evidence>
<reference evidence="2 3" key="1">
    <citation type="submission" date="2015-08" db="EMBL/GenBank/DDBJ databases">
        <title>Whole genome sequence of Flavobacterium akiainvivens IK-1T, from decaying Wikstroemia oahuensis, an endemic Hawaiian shrub.</title>
        <authorList>
            <person name="Wan X."/>
            <person name="Hou S."/>
            <person name="Saito J."/>
            <person name="Donachie S."/>
        </authorList>
    </citation>
    <scope>NUCLEOTIDE SEQUENCE [LARGE SCALE GENOMIC DNA]</scope>
    <source>
        <strain evidence="2 3">IK-1</strain>
    </source>
</reference>
<feature type="transmembrane region" description="Helical" evidence="1">
    <location>
        <begin position="69"/>
        <end position="91"/>
    </location>
</feature>
<evidence type="ECO:0000256" key="1">
    <source>
        <dbReference type="SAM" id="Phobius"/>
    </source>
</evidence>
<sequence length="278" mass="32438">MKDLKNIIIDLWNLFFPLLIRLFLTVLILNFIIVAKSKELIISQTSNLIKTFAETSKIFLVDLGLENFFGIYVLVVFILSCYTFNNTLIFLNSIIQISVFWRGGYLSITPHSTKRILRYLSNVSDPASLEVEIQKLLFFAKKDNIQNLHDDDCWFSKRLAKYSKYNEVLTFECLIVIILMICSWKYIVVFNSLLILILLLIAVLFVSSKMALEVRLHYQRILNKLELTLDVPKMNEEQVKEIEAKLNAGITKRWWGLRLLIIGDIRETIKNFGFLTIK</sequence>